<organism evidence="1 2">
    <name type="scientific">Mycena chlorophos</name>
    <name type="common">Agaric fungus</name>
    <name type="synonym">Agaricus chlorophos</name>
    <dbReference type="NCBI Taxonomy" id="658473"/>
    <lineage>
        <taxon>Eukaryota</taxon>
        <taxon>Fungi</taxon>
        <taxon>Dikarya</taxon>
        <taxon>Basidiomycota</taxon>
        <taxon>Agaricomycotina</taxon>
        <taxon>Agaricomycetes</taxon>
        <taxon>Agaricomycetidae</taxon>
        <taxon>Agaricales</taxon>
        <taxon>Marasmiineae</taxon>
        <taxon>Mycenaceae</taxon>
        <taxon>Mycena</taxon>
    </lineage>
</organism>
<proteinExistence type="predicted"/>
<name>A0ABQ0KWX6_MYCCL</name>
<dbReference type="EMBL" id="DF838227">
    <property type="protein sequence ID" value="GAT42727.1"/>
    <property type="molecule type" value="Genomic_DNA"/>
</dbReference>
<dbReference type="Proteomes" id="UP000815677">
    <property type="component" value="Unassembled WGS sequence"/>
</dbReference>
<protein>
    <submittedName>
        <fullName evidence="1">Uncharacterized protein</fullName>
    </submittedName>
</protein>
<accession>A0ABQ0KWX6</accession>
<gene>
    <name evidence="1" type="ORF">MCHLO_00430</name>
</gene>
<sequence length="262" mass="29880">MAEVVRGFAMPEEDLDWVRRVVDSLTPLTPSQTVLFDEASTDPPADVSSFLKSSLRLDQRPDATKRDVQLSSALSQSSQNNYFLETLYKMEIIKAQIEYNALSGDGARERKFNHRLAVYKAVYPAFFEDVPEDQHRGLVQAEGVHFTHFQDWEAERSKVYTARGRLLTLWRVLGSAVLVHPFFSQTNWIKRSKNIRAVLSGLEEEGRVQAQRPLRTVLRLKENEQRAVLEEVLLALAGDKAAELVTRYIEDFYTKHAPATSP</sequence>
<evidence type="ECO:0000313" key="2">
    <source>
        <dbReference type="Proteomes" id="UP000815677"/>
    </source>
</evidence>
<evidence type="ECO:0000313" key="1">
    <source>
        <dbReference type="EMBL" id="GAT42727.1"/>
    </source>
</evidence>
<reference evidence="1" key="1">
    <citation type="submission" date="2014-09" db="EMBL/GenBank/DDBJ databases">
        <title>Genome sequence of the luminous mushroom Mycena chlorophos for searching fungal bioluminescence genes.</title>
        <authorList>
            <person name="Tanaka Y."/>
            <person name="Kasuga D."/>
            <person name="Oba Y."/>
            <person name="Hase S."/>
            <person name="Sato K."/>
            <person name="Oba Y."/>
            <person name="Sakakibara Y."/>
        </authorList>
    </citation>
    <scope>NUCLEOTIDE SEQUENCE</scope>
</reference>
<keyword evidence="2" id="KW-1185">Reference proteome</keyword>